<dbReference type="PRINTS" id="PR01438">
    <property type="entry name" value="UNVRSLSTRESS"/>
</dbReference>
<evidence type="ECO:0000313" key="5">
    <source>
        <dbReference type="EMBL" id="QSB16887.1"/>
    </source>
</evidence>
<dbReference type="InterPro" id="IPR006015">
    <property type="entry name" value="Universal_stress_UspA"/>
</dbReference>
<evidence type="ECO:0000256" key="2">
    <source>
        <dbReference type="ARBA" id="ARBA00022741"/>
    </source>
</evidence>
<organism evidence="5 6">
    <name type="scientific">Natronosporangium hydrolyticum</name>
    <dbReference type="NCBI Taxonomy" id="2811111"/>
    <lineage>
        <taxon>Bacteria</taxon>
        <taxon>Bacillati</taxon>
        <taxon>Actinomycetota</taxon>
        <taxon>Actinomycetes</taxon>
        <taxon>Micromonosporales</taxon>
        <taxon>Micromonosporaceae</taxon>
        <taxon>Natronosporangium</taxon>
    </lineage>
</organism>
<proteinExistence type="inferred from homology"/>
<dbReference type="Pfam" id="PF00582">
    <property type="entry name" value="Usp"/>
    <property type="match status" value="2"/>
</dbReference>
<dbReference type="RefSeq" id="WP_239679128.1">
    <property type="nucleotide sequence ID" value="NZ_CP070499.1"/>
</dbReference>
<dbReference type="AlphaFoldDB" id="A0A895YGE0"/>
<reference evidence="5" key="1">
    <citation type="submission" date="2021-02" db="EMBL/GenBank/DDBJ databases">
        <title>Natrosporangium hydrolyticum gen. nov., sp. nov, a haloalkaliphilic actinobacterium from a soda solonchak soil.</title>
        <authorList>
            <person name="Sorokin D.Y."/>
            <person name="Khijniak T.V."/>
            <person name="Zakharycheva A.P."/>
            <person name="Boueva O.V."/>
            <person name="Ariskina E.V."/>
            <person name="Hahnke R.L."/>
            <person name="Bunk B."/>
            <person name="Sproer C."/>
            <person name="Schumann P."/>
            <person name="Evtushenko L.I."/>
            <person name="Kublanov I.V."/>
        </authorList>
    </citation>
    <scope>NUCLEOTIDE SEQUENCE</scope>
    <source>
        <strain evidence="5">DSM 106523</strain>
    </source>
</reference>
<dbReference type="InterPro" id="IPR014729">
    <property type="entry name" value="Rossmann-like_a/b/a_fold"/>
</dbReference>
<feature type="domain" description="UspA" evidence="4">
    <location>
        <begin position="163"/>
        <end position="300"/>
    </location>
</feature>
<dbReference type="InterPro" id="IPR006016">
    <property type="entry name" value="UspA"/>
</dbReference>
<evidence type="ECO:0000256" key="1">
    <source>
        <dbReference type="ARBA" id="ARBA00008791"/>
    </source>
</evidence>
<dbReference type="PANTHER" id="PTHR46268:SF27">
    <property type="entry name" value="UNIVERSAL STRESS PROTEIN RV2623"/>
    <property type="match status" value="1"/>
</dbReference>
<gene>
    <name evidence="5" type="ORF">JQS43_11740</name>
</gene>
<keyword evidence="2" id="KW-0547">Nucleotide-binding</keyword>
<keyword evidence="6" id="KW-1185">Reference proteome</keyword>
<evidence type="ECO:0000256" key="3">
    <source>
        <dbReference type="ARBA" id="ARBA00022840"/>
    </source>
</evidence>
<evidence type="ECO:0000313" key="6">
    <source>
        <dbReference type="Proteomes" id="UP000662857"/>
    </source>
</evidence>
<accession>A0A895YGE0</accession>
<dbReference type="GO" id="GO:0005524">
    <property type="term" value="F:ATP binding"/>
    <property type="evidence" value="ECO:0007669"/>
    <property type="project" value="UniProtKB-KW"/>
</dbReference>
<dbReference type="KEGG" id="nhy:JQS43_11740"/>
<dbReference type="PANTHER" id="PTHR46268">
    <property type="entry name" value="STRESS RESPONSE PROTEIN NHAX"/>
    <property type="match status" value="1"/>
</dbReference>
<keyword evidence="3" id="KW-0067">ATP-binding</keyword>
<evidence type="ECO:0000259" key="4">
    <source>
        <dbReference type="Pfam" id="PF00582"/>
    </source>
</evidence>
<dbReference type="Gene3D" id="3.40.50.620">
    <property type="entry name" value="HUPs"/>
    <property type="match status" value="2"/>
</dbReference>
<dbReference type="EMBL" id="CP070499">
    <property type="protein sequence ID" value="QSB16887.1"/>
    <property type="molecule type" value="Genomic_DNA"/>
</dbReference>
<feature type="domain" description="UspA" evidence="4">
    <location>
        <begin position="8"/>
        <end position="155"/>
    </location>
</feature>
<protein>
    <submittedName>
        <fullName evidence="5">Universal stress protein</fullName>
    </submittedName>
</protein>
<name>A0A895YGE0_9ACTN</name>
<comment type="similarity">
    <text evidence="1">Belongs to the universal stress protein A family.</text>
</comment>
<dbReference type="SUPFAM" id="SSF52402">
    <property type="entry name" value="Adenine nucleotide alpha hydrolases-like"/>
    <property type="match status" value="2"/>
</dbReference>
<sequence length="314" mass="31796">MTAPATPRPVVVGVDGSPASHTAVELAAREAHLHHSPLRVVHAFEWPLLGVYLGPSPELPADEAGAAGLRADANRVLAEALAHAHSVSGTLGGGTPQIEGEVVTGEVSPVLLREAAGAALLVVGDRGLGGFGGLLLGSVAIQVAAHAPAPVLVARGQLRRQGPVVVGVDGSAVSQAAVGFAFAEAAARDAELLAVAAWTGRVSTEQAEQLPLIYDADDIEAAQVTALHQALAPARDQWPQVPVRELVRRGRPARVLLAAAEPAQLVVVGARGRGGFTGLLLGSVSQAMLHHAGCPVAVVRKLPDQEGADDAAGG</sequence>
<dbReference type="Proteomes" id="UP000662857">
    <property type="component" value="Chromosome"/>
</dbReference>